<sequence length="105" mass="12293">MHINISEKQVFFNLQLALTTFESTAFSYRANDMKKRVYAALQQWRNRGVAWSEFVPRNEGPARAWAVRSATYLRVTPEIEKSWRALVELVDGRRGIRDFKTQTGR</sequence>
<dbReference type="EMBL" id="WJXW01000004">
    <property type="protein sequence ID" value="KAF9736867.1"/>
    <property type="molecule type" value="Genomic_DNA"/>
</dbReference>
<keyword evidence="2" id="KW-1185">Reference proteome</keyword>
<comment type="caution">
    <text evidence="1">The sequence shown here is derived from an EMBL/GenBank/DDBJ whole genome shotgun (WGS) entry which is preliminary data.</text>
</comment>
<evidence type="ECO:0000313" key="2">
    <source>
        <dbReference type="Proteomes" id="UP000756921"/>
    </source>
</evidence>
<dbReference type="Proteomes" id="UP000756921">
    <property type="component" value="Unassembled WGS sequence"/>
</dbReference>
<proteinExistence type="predicted"/>
<name>A0A9P6KS34_9PLEO</name>
<reference evidence="1" key="1">
    <citation type="journal article" date="2020" name="Mol. Plant Microbe Interact.">
        <title>Genome Sequence of the Biocontrol Agent Coniothyrium minitans strain Conio (IMI 134523).</title>
        <authorList>
            <person name="Patel D."/>
            <person name="Shittu T.A."/>
            <person name="Baroncelli R."/>
            <person name="Muthumeenakshi S."/>
            <person name="Osborne T.H."/>
            <person name="Janganan T.K."/>
            <person name="Sreenivasaprasad S."/>
        </authorList>
    </citation>
    <scope>NUCLEOTIDE SEQUENCE</scope>
    <source>
        <strain evidence="1">Conio</strain>
    </source>
</reference>
<protein>
    <submittedName>
        <fullName evidence="1">Uncharacterized protein</fullName>
    </submittedName>
</protein>
<dbReference type="AlphaFoldDB" id="A0A9P6KS34"/>
<organism evidence="1 2">
    <name type="scientific">Paraphaeosphaeria minitans</name>
    <dbReference type="NCBI Taxonomy" id="565426"/>
    <lineage>
        <taxon>Eukaryota</taxon>
        <taxon>Fungi</taxon>
        <taxon>Dikarya</taxon>
        <taxon>Ascomycota</taxon>
        <taxon>Pezizomycotina</taxon>
        <taxon>Dothideomycetes</taxon>
        <taxon>Pleosporomycetidae</taxon>
        <taxon>Pleosporales</taxon>
        <taxon>Massarineae</taxon>
        <taxon>Didymosphaeriaceae</taxon>
        <taxon>Paraphaeosphaeria</taxon>
    </lineage>
</organism>
<gene>
    <name evidence="1" type="ORF">PMIN01_04646</name>
</gene>
<accession>A0A9P6KS34</accession>
<evidence type="ECO:0000313" key="1">
    <source>
        <dbReference type="EMBL" id="KAF9736867.1"/>
    </source>
</evidence>